<sequence>MSRPSTADEPHVGNENNQNPPQFADDLTEDHDSNGIFNARSLQSEQPPAMVNSTNGGECSASRMNSAGPKGLKAPPFIGSSASGSNDTTGGGTGPGRGATSAAAAASHDRHHSSGEESPTMAARLRKAKHAIATFGKFVGPGFMVAVAYIDPGNYATDVAAGASYRFRLLFIVLLSNIFAIFLQSLSIKLGTISGLNLAEACRAFLPRWLNYVLYGMAEIAIIATDIAEVIGTAIALNLLIPQIPLVAGCALSILEVMLILIFYRPNGPMKGLRTFEFFVMLLVLTVVVCFCIQLSLIRDTTAAEVFKGYLPSHFLVEQTALYQACGILGATVMPHSLYLGSGIVQARLYDYDHKSGLLPPAPSPVSSDASSSGGEDRKDYIPSLAAINHSLKYSYAELAISLFTFALFVNSAILIVAGASLYNTPQAADADLFGIHQLLSESIAPAAGTVFALALLFSGVSAGIVCTIAGQMVSEGALRWTLKPWLRRLVTRSISIVPSIIIAGAVGREGLNAALNGSQVALSIVLPFVTAPLIWFTSLDRYMMVREGMARFGGHFGAEESGGVDGYGDVGRGTVALEDDQRSRVVGWFRRNVTGRWLGLKGRRSGYEERGEGTVKMANSWWVAGFGVLVWLIMTVMNVANLVLLGKEGS</sequence>
<keyword evidence="8" id="KW-1185">Reference proteome</keyword>
<feature type="transmembrane region" description="Helical" evidence="6">
    <location>
        <begin position="321"/>
        <end position="340"/>
    </location>
</feature>
<feature type="transmembrane region" description="Helical" evidence="6">
    <location>
        <begin position="490"/>
        <end position="508"/>
    </location>
</feature>
<feature type="compositionally biased region" description="Basic and acidic residues" evidence="5">
    <location>
        <begin position="1"/>
        <end position="12"/>
    </location>
</feature>
<proteinExistence type="predicted"/>
<accession>A0AAV9HST5</accession>
<evidence type="ECO:0000313" key="7">
    <source>
        <dbReference type="EMBL" id="KAK4463796.1"/>
    </source>
</evidence>
<dbReference type="Pfam" id="PF01566">
    <property type="entry name" value="Nramp"/>
    <property type="match status" value="1"/>
</dbReference>
<evidence type="ECO:0000256" key="4">
    <source>
        <dbReference type="ARBA" id="ARBA00023136"/>
    </source>
</evidence>
<dbReference type="GO" id="GO:0005384">
    <property type="term" value="F:manganese ion transmembrane transporter activity"/>
    <property type="evidence" value="ECO:0007669"/>
    <property type="project" value="TreeGrafter"/>
</dbReference>
<dbReference type="GO" id="GO:0034755">
    <property type="term" value="P:iron ion transmembrane transport"/>
    <property type="evidence" value="ECO:0007669"/>
    <property type="project" value="TreeGrafter"/>
</dbReference>
<evidence type="ECO:0000256" key="5">
    <source>
        <dbReference type="SAM" id="MobiDB-lite"/>
    </source>
</evidence>
<feature type="transmembrane region" description="Helical" evidence="6">
    <location>
        <begin position="443"/>
        <end position="469"/>
    </location>
</feature>
<dbReference type="EMBL" id="MU864955">
    <property type="protein sequence ID" value="KAK4463796.1"/>
    <property type="molecule type" value="Genomic_DNA"/>
</dbReference>
<feature type="region of interest" description="Disordered" evidence="5">
    <location>
        <begin position="1"/>
        <end position="121"/>
    </location>
</feature>
<gene>
    <name evidence="7" type="ORF">QBC42DRAFT_345180</name>
</gene>
<dbReference type="PRINTS" id="PR00447">
    <property type="entry name" value="NATRESASSCMP"/>
</dbReference>
<dbReference type="InterPro" id="IPR001046">
    <property type="entry name" value="NRAMP_fam"/>
</dbReference>
<feature type="transmembrane region" description="Helical" evidence="6">
    <location>
        <begin position="621"/>
        <end position="645"/>
    </location>
</feature>
<comment type="subcellular location">
    <subcellularLocation>
        <location evidence="1">Membrane</location>
        <topology evidence="1">Multi-pass membrane protein</topology>
    </subcellularLocation>
</comment>
<evidence type="ECO:0000256" key="6">
    <source>
        <dbReference type="SAM" id="Phobius"/>
    </source>
</evidence>
<feature type="transmembrane region" description="Helical" evidence="6">
    <location>
        <begin position="399"/>
        <end position="423"/>
    </location>
</feature>
<feature type="transmembrane region" description="Helical" evidence="6">
    <location>
        <begin position="243"/>
        <end position="264"/>
    </location>
</feature>
<feature type="compositionally biased region" description="Low complexity" evidence="5">
    <location>
        <begin position="79"/>
        <end position="88"/>
    </location>
</feature>
<evidence type="ECO:0000256" key="2">
    <source>
        <dbReference type="ARBA" id="ARBA00022692"/>
    </source>
</evidence>
<dbReference type="NCBIfam" id="NF037982">
    <property type="entry name" value="Nramp_1"/>
    <property type="match status" value="1"/>
</dbReference>
<keyword evidence="4 6" id="KW-0472">Membrane</keyword>
<dbReference type="PANTHER" id="PTHR11706">
    <property type="entry name" value="SOLUTE CARRIER PROTEIN FAMILY 11 MEMBER"/>
    <property type="match status" value="1"/>
</dbReference>
<dbReference type="GO" id="GO:0015086">
    <property type="term" value="F:cadmium ion transmembrane transporter activity"/>
    <property type="evidence" value="ECO:0007669"/>
    <property type="project" value="TreeGrafter"/>
</dbReference>
<organism evidence="7 8">
    <name type="scientific">Cladorrhinum samala</name>
    <dbReference type="NCBI Taxonomy" id="585594"/>
    <lineage>
        <taxon>Eukaryota</taxon>
        <taxon>Fungi</taxon>
        <taxon>Dikarya</taxon>
        <taxon>Ascomycota</taxon>
        <taxon>Pezizomycotina</taxon>
        <taxon>Sordariomycetes</taxon>
        <taxon>Sordariomycetidae</taxon>
        <taxon>Sordariales</taxon>
        <taxon>Podosporaceae</taxon>
        <taxon>Cladorrhinum</taxon>
    </lineage>
</organism>
<keyword evidence="3 6" id="KW-1133">Transmembrane helix</keyword>
<dbReference type="GO" id="GO:0005886">
    <property type="term" value="C:plasma membrane"/>
    <property type="evidence" value="ECO:0007669"/>
    <property type="project" value="TreeGrafter"/>
</dbReference>
<feature type="transmembrane region" description="Helical" evidence="6">
    <location>
        <begin position="131"/>
        <end position="150"/>
    </location>
</feature>
<feature type="transmembrane region" description="Helical" evidence="6">
    <location>
        <begin position="170"/>
        <end position="191"/>
    </location>
</feature>
<name>A0AAV9HST5_9PEZI</name>
<feature type="transmembrane region" description="Helical" evidence="6">
    <location>
        <begin position="276"/>
        <end position="298"/>
    </location>
</feature>
<protein>
    <submittedName>
        <fullName evidence="7">Natural resistance-associated macrophage protein-domain-containing protein</fullName>
    </submittedName>
</protein>
<feature type="transmembrane region" description="Helical" evidence="6">
    <location>
        <begin position="520"/>
        <end position="540"/>
    </location>
</feature>
<dbReference type="PANTHER" id="PTHR11706:SF101">
    <property type="entry name" value="MANGANESE TRANSPORTER SMF1"/>
    <property type="match status" value="1"/>
</dbReference>
<dbReference type="Proteomes" id="UP001321749">
    <property type="component" value="Unassembled WGS sequence"/>
</dbReference>
<dbReference type="GO" id="GO:0030026">
    <property type="term" value="P:intracellular manganese ion homeostasis"/>
    <property type="evidence" value="ECO:0007669"/>
    <property type="project" value="TreeGrafter"/>
</dbReference>
<keyword evidence="2 6" id="KW-0812">Transmembrane</keyword>
<dbReference type="NCBIfam" id="TIGR01197">
    <property type="entry name" value="nramp"/>
    <property type="match status" value="1"/>
</dbReference>
<comment type="caution">
    <text evidence="7">The sequence shown here is derived from an EMBL/GenBank/DDBJ whole genome shotgun (WGS) entry which is preliminary data.</text>
</comment>
<reference evidence="7" key="2">
    <citation type="submission" date="2023-06" db="EMBL/GenBank/DDBJ databases">
        <authorList>
            <consortium name="Lawrence Berkeley National Laboratory"/>
            <person name="Mondo S.J."/>
            <person name="Hensen N."/>
            <person name="Bonometti L."/>
            <person name="Westerberg I."/>
            <person name="Brannstrom I.O."/>
            <person name="Guillou S."/>
            <person name="Cros-Aarteil S."/>
            <person name="Calhoun S."/>
            <person name="Haridas S."/>
            <person name="Kuo A."/>
            <person name="Pangilinan J."/>
            <person name="Riley R."/>
            <person name="Labutti K."/>
            <person name="Andreopoulos B."/>
            <person name="Lipzen A."/>
            <person name="Chen C."/>
            <person name="Yanf M."/>
            <person name="Daum C."/>
            <person name="Ng V."/>
            <person name="Clum A."/>
            <person name="Steindorff A."/>
            <person name="Ohm R."/>
            <person name="Martin F."/>
            <person name="Silar P."/>
            <person name="Natvig D."/>
            <person name="Lalanne C."/>
            <person name="Gautier V."/>
            <person name="Ament-Velasquez S.L."/>
            <person name="Kruys A."/>
            <person name="Hutchinson M.I."/>
            <person name="Powell A.J."/>
            <person name="Barry K."/>
            <person name="Miller A.N."/>
            <person name="Grigoriev I.V."/>
            <person name="Debuchy R."/>
            <person name="Gladieux P."/>
            <person name="Thoren M.H."/>
            <person name="Johannesson H."/>
        </authorList>
    </citation>
    <scope>NUCLEOTIDE SEQUENCE</scope>
    <source>
        <strain evidence="7">PSN324</strain>
    </source>
</reference>
<feature type="compositionally biased region" description="Polar residues" evidence="5">
    <location>
        <begin position="40"/>
        <end position="65"/>
    </location>
</feature>
<feature type="transmembrane region" description="Helical" evidence="6">
    <location>
        <begin position="212"/>
        <end position="237"/>
    </location>
</feature>
<dbReference type="AlphaFoldDB" id="A0AAV9HST5"/>
<reference evidence="7" key="1">
    <citation type="journal article" date="2023" name="Mol. Phylogenet. Evol.">
        <title>Genome-scale phylogeny and comparative genomics of the fungal order Sordariales.</title>
        <authorList>
            <person name="Hensen N."/>
            <person name="Bonometti L."/>
            <person name="Westerberg I."/>
            <person name="Brannstrom I.O."/>
            <person name="Guillou S."/>
            <person name="Cros-Aarteil S."/>
            <person name="Calhoun S."/>
            <person name="Haridas S."/>
            <person name="Kuo A."/>
            <person name="Mondo S."/>
            <person name="Pangilinan J."/>
            <person name="Riley R."/>
            <person name="LaButti K."/>
            <person name="Andreopoulos B."/>
            <person name="Lipzen A."/>
            <person name="Chen C."/>
            <person name="Yan M."/>
            <person name="Daum C."/>
            <person name="Ng V."/>
            <person name="Clum A."/>
            <person name="Steindorff A."/>
            <person name="Ohm R.A."/>
            <person name="Martin F."/>
            <person name="Silar P."/>
            <person name="Natvig D.O."/>
            <person name="Lalanne C."/>
            <person name="Gautier V."/>
            <person name="Ament-Velasquez S.L."/>
            <person name="Kruys A."/>
            <person name="Hutchinson M.I."/>
            <person name="Powell A.J."/>
            <person name="Barry K."/>
            <person name="Miller A.N."/>
            <person name="Grigoriev I.V."/>
            <person name="Debuchy R."/>
            <person name="Gladieux P."/>
            <person name="Hiltunen Thoren M."/>
            <person name="Johannesson H."/>
        </authorList>
    </citation>
    <scope>NUCLEOTIDE SEQUENCE</scope>
    <source>
        <strain evidence="7">PSN324</strain>
    </source>
</reference>
<evidence type="ECO:0000256" key="1">
    <source>
        <dbReference type="ARBA" id="ARBA00004141"/>
    </source>
</evidence>
<evidence type="ECO:0000313" key="8">
    <source>
        <dbReference type="Proteomes" id="UP001321749"/>
    </source>
</evidence>
<evidence type="ECO:0000256" key="3">
    <source>
        <dbReference type="ARBA" id="ARBA00022989"/>
    </source>
</evidence>